<organism evidence="1">
    <name type="scientific">Siphoviridae sp. ct2hZ16</name>
    <dbReference type="NCBI Taxonomy" id="2826276"/>
    <lineage>
        <taxon>Viruses</taxon>
        <taxon>Duplodnaviria</taxon>
        <taxon>Heunggongvirae</taxon>
        <taxon>Uroviricota</taxon>
        <taxon>Caudoviricetes</taxon>
    </lineage>
</organism>
<protein>
    <submittedName>
        <fullName evidence="1">Uncharacterized protein</fullName>
    </submittedName>
</protein>
<reference evidence="1" key="1">
    <citation type="journal article" date="2021" name="Proc. Natl. Acad. Sci. U.S.A.">
        <title>A Catalog of Tens of Thousands of Viruses from Human Metagenomes Reveals Hidden Associations with Chronic Diseases.</title>
        <authorList>
            <person name="Tisza M.J."/>
            <person name="Buck C.B."/>
        </authorList>
    </citation>
    <scope>NUCLEOTIDE SEQUENCE</scope>
    <source>
        <strain evidence="1">Ct2hZ16</strain>
    </source>
</reference>
<name>A0A8S5QVI9_9CAUD</name>
<dbReference type="EMBL" id="BK015739">
    <property type="protein sequence ID" value="DAE22833.1"/>
    <property type="molecule type" value="Genomic_DNA"/>
</dbReference>
<proteinExistence type="predicted"/>
<sequence>MQEKVHTESTHFLFSVTILADFKSSESTQFPHSYADNIHRIVE</sequence>
<evidence type="ECO:0000313" key="1">
    <source>
        <dbReference type="EMBL" id="DAE22833.1"/>
    </source>
</evidence>
<accession>A0A8S5QVI9</accession>